<evidence type="ECO:0000313" key="6">
    <source>
        <dbReference type="EMBL" id="SMF16198.1"/>
    </source>
</evidence>
<evidence type="ECO:0000259" key="5">
    <source>
        <dbReference type="PROSITE" id="PS50931"/>
    </source>
</evidence>
<dbReference type="Gene3D" id="3.40.190.290">
    <property type="match status" value="1"/>
</dbReference>
<evidence type="ECO:0000256" key="3">
    <source>
        <dbReference type="ARBA" id="ARBA00023125"/>
    </source>
</evidence>
<dbReference type="FunFam" id="1.10.10.10:FF:000001">
    <property type="entry name" value="LysR family transcriptional regulator"/>
    <property type="match status" value="1"/>
</dbReference>
<dbReference type="Gene3D" id="1.10.10.10">
    <property type="entry name" value="Winged helix-like DNA-binding domain superfamily/Winged helix DNA-binding domain"/>
    <property type="match status" value="1"/>
</dbReference>
<dbReference type="EMBL" id="FXAK01000001">
    <property type="protein sequence ID" value="SMF16198.1"/>
    <property type="molecule type" value="Genomic_DNA"/>
</dbReference>
<proteinExistence type="inferred from homology"/>
<gene>
    <name evidence="6" type="ORF">SAMN02982917_0590</name>
</gene>
<dbReference type="PRINTS" id="PR00039">
    <property type="entry name" value="HTHLYSR"/>
</dbReference>
<dbReference type="InterPro" id="IPR036388">
    <property type="entry name" value="WH-like_DNA-bd_sf"/>
</dbReference>
<dbReference type="AlphaFoldDB" id="A0A1X7DIK2"/>
<organism evidence="6 7">
    <name type="scientific">Azospirillum oryzae</name>
    <dbReference type="NCBI Taxonomy" id="286727"/>
    <lineage>
        <taxon>Bacteria</taxon>
        <taxon>Pseudomonadati</taxon>
        <taxon>Pseudomonadota</taxon>
        <taxon>Alphaproteobacteria</taxon>
        <taxon>Rhodospirillales</taxon>
        <taxon>Azospirillaceae</taxon>
        <taxon>Azospirillum</taxon>
    </lineage>
</organism>
<reference evidence="6 7" key="1">
    <citation type="submission" date="2017-04" db="EMBL/GenBank/DDBJ databases">
        <authorList>
            <person name="Afonso C.L."/>
            <person name="Miller P.J."/>
            <person name="Scott M.A."/>
            <person name="Spackman E."/>
            <person name="Goraichik I."/>
            <person name="Dimitrov K.M."/>
            <person name="Suarez D.L."/>
            <person name="Swayne D.E."/>
        </authorList>
    </citation>
    <scope>NUCLEOTIDE SEQUENCE [LARGE SCALE GENOMIC DNA]</scope>
    <source>
        <strain evidence="6 7">A2P</strain>
    </source>
</reference>
<feature type="domain" description="HTH lysR-type" evidence="5">
    <location>
        <begin position="18"/>
        <end position="75"/>
    </location>
</feature>
<comment type="similarity">
    <text evidence="1">Belongs to the LysR transcriptional regulatory family.</text>
</comment>
<dbReference type="CDD" id="cd05466">
    <property type="entry name" value="PBP2_LTTR_substrate"/>
    <property type="match status" value="1"/>
</dbReference>
<dbReference type="InterPro" id="IPR036390">
    <property type="entry name" value="WH_DNA-bd_sf"/>
</dbReference>
<dbReference type="RefSeq" id="WP_244560471.1">
    <property type="nucleotide sequence ID" value="NZ_FXAK01000001.1"/>
</dbReference>
<keyword evidence="3" id="KW-0238">DNA-binding</keyword>
<keyword evidence="2" id="KW-0805">Transcription regulation</keyword>
<dbReference type="PANTHER" id="PTHR30126:SF91">
    <property type="entry name" value="LYSR FAMILY TRANSCRIPTIONAL REGULATOR"/>
    <property type="match status" value="1"/>
</dbReference>
<dbReference type="Proteomes" id="UP000192936">
    <property type="component" value="Unassembled WGS sequence"/>
</dbReference>
<dbReference type="GO" id="GO:0000976">
    <property type="term" value="F:transcription cis-regulatory region binding"/>
    <property type="evidence" value="ECO:0007669"/>
    <property type="project" value="TreeGrafter"/>
</dbReference>
<name>A0A1X7DIK2_9PROT</name>
<dbReference type="STRING" id="286727.SAMN02982917_0590"/>
<dbReference type="PANTHER" id="PTHR30126">
    <property type="entry name" value="HTH-TYPE TRANSCRIPTIONAL REGULATOR"/>
    <property type="match status" value="1"/>
</dbReference>
<dbReference type="Pfam" id="PF03466">
    <property type="entry name" value="LysR_substrate"/>
    <property type="match status" value="1"/>
</dbReference>
<keyword evidence="4" id="KW-0804">Transcription</keyword>
<evidence type="ECO:0000313" key="7">
    <source>
        <dbReference type="Proteomes" id="UP000192936"/>
    </source>
</evidence>
<sequence length="336" mass="37245">MNESEAERQALARLGQQMDWNLLRTFMVIVQEGSFTKAAVRLFLTQPAVSLALKRLEEQLGRTLIDRGPGRFAVTAAGEQVYDEAVSIHATVSRLGALVRDAKDEISGHVHILMTSRIQTPLLDRSLREFHRMYPQVTFRIDVMASADAHIALQQRVGAMAICLLREPIPGLSSQIFLRQTYRLYCGPGFRLFGQHDIDIAELRHENFVSFTSDQIDGALSPLTLFRAREGFAGRVVASSANLEEVRRMILCGLGIGPLPEHIAARDVDDGLLWELPPYEGIAPVNVHLIWNEQAKLNRAERAFLEYLQTALATAPARELAGEAAESPPAAMSQPA</sequence>
<evidence type="ECO:0000256" key="2">
    <source>
        <dbReference type="ARBA" id="ARBA00023015"/>
    </source>
</evidence>
<dbReference type="Pfam" id="PF00126">
    <property type="entry name" value="HTH_1"/>
    <property type="match status" value="1"/>
</dbReference>
<dbReference type="InterPro" id="IPR005119">
    <property type="entry name" value="LysR_subst-bd"/>
</dbReference>
<dbReference type="SUPFAM" id="SSF53850">
    <property type="entry name" value="Periplasmic binding protein-like II"/>
    <property type="match status" value="1"/>
</dbReference>
<protein>
    <submittedName>
        <fullName evidence="6">Transcriptional regulator, LysR family</fullName>
    </submittedName>
</protein>
<dbReference type="InterPro" id="IPR000847">
    <property type="entry name" value="LysR_HTH_N"/>
</dbReference>
<evidence type="ECO:0000256" key="4">
    <source>
        <dbReference type="ARBA" id="ARBA00023163"/>
    </source>
</evidence>
<dbReference type="GO" id="GO:0003700">
    <property type="term" value="F:DNA-binding transcription factor activity"/>
    <property type="evidence" value="ECO:0007669"/>
    <property type="project" value="InterPro"/>
</dbReference>
<accession>A0A1X7DIK2</accession>
<dbReference type="PROSITE" id="PS50931">
    <property type="entry name" value="HTH_LYSR"/>
    <property type="match status" value="1"/>
</dbReference>
<evidence type="ECO:0000256" key="1">
    <source>
        <dbReference type="ARBA" id="ARBA00009437"/>
    </source>
</evidence>
<dbReference type="SUPFAM" id="SSF46785">
    <property type="entry name" value="Winged helix' DNA-binding domain"/>
    <property type="match status" value="1"/>
</dbReference>